<sequence>MSKINFCPTAEFYFRIDFVLQVNKPESKSLPSGNGLAYTVLYLELRVEPAHMSNNGNLILRCTSVVATLYKHTAELSLGPRTSEPVPERGNYYLTYIYVLHTPRTYIGRQPVNMRRYSYLHALTVGMQIGSGDSAVEYRAEPSIVRIP</sequence>
<organism evidence="1 2">
    <name type="scientific">Nesidiocoris tenuis</name>
    <dbReference type="NCBI Taxonomy" id="355587"/>
    <lineage>
        <taxon>Eukaryota</taxon>
        <taxon>Metazoa</taxon>
        <taxon>Ecdysozoa</taxon>
        <taxon>Arthropoda</taxon>
        <taxon>Hexapoda</taxon>
        <taxon>Insecta</taxon>
        <taxon>Pterygota</taxon>
        <taxon>Neoptera</taxon>
        <taxon>Paraneoptera</taxon>
        <taxon>Hemiptera</taxon>
        <taxon>Heteroptera</taxon>
        <taxon>Panheteroptera</taxon>
        <taxon>Cimicomorpha</taxon>
        <taxon>Miridae</taxon>
        <taxon>Dicyphina</taxon>
        <taxon>Nesidiocoris</taxon>
    </lineage>
</organism>
<dbReference type="Proteomes" id="UP000479000">
    <property type="component" value="Unassembled WGS sequence"/>
</dbReference>
<keyword evidence="2" id="KW-1185">Reference proteome</keyword>
<dbReference type="OrthoDB" id="6333371at2759"/>
<evidence type="ECO:0000313" key="1">
    <source>
        <dbReference type="EMBL" id="CAB0006736.1"/>
    </source>
</evidence>
<dbReference type="EMBL" id="CADCXU010018327">
    <property type="protein sequence ID" value="CAB0006736.1"/>
    <property type="molecule type" value="Genomic_DNA"/>
</dbReference>
<dbReference type="AlphaFoldDB" id="A0A6H5GSB8"/>
<name>A0A6H5GSB8_9HEMI</name>
<gene>
    <name evidence="1" type="ORF">NTEN_LOCUS12213</name>
</gene>
<reference evidence="1 2" key="1">
    <citation type="submission" date="2020-02" db="EMBL/GenBank/DDBJ databases">
        <authorList>
            <person name="Ferguson B K."/>
        </authorList>
    </citation>
    <scope>NUCLEOTIDE SEQUENCE [LARGE SCALE GENOMIC DNA]</scope>
</reference>
<proteinExistence type="predicted"/>
<evidence type="ECO:0000313" key="2">
    <source>
        <dbReference type="Proteomes" id="UP000479000"/>
    </source>
</evidence>
<protein>
    <submittedName>
        <fullName evidence="1">Uncharacterized protein</fullName>
    </submittedName>
</protein>
<accession>A0A6H5GSB8</accession>